<dbReference type="RefSeq" id="XP_023685765.1">
    <property type="nucleotide sequence ID" value="XM_023829997.2"/>
</dbReference>
<comment type="catalytic activity">
    <reaction evidence="10">
        <text>uridine(1369) in 16S rRNA + S-adenosyl-L-methionine = 2'-O-methyluridine(1369) in 16S rRNA + S-adenosyl-L-homocysteine + H(+)</text>
        <dbReference type="Rhea" id="RHEA:47764"/>
        <dbReference type="Rhea" id="RHEA-COMP:11903"/>
        <dbReference type="Rhea" id="RHEA-COMP:11904"/>
        <dbReference type="ChEBI" id="CHEBI:15378"/>
        <dbReference type="ChEBI" id="CHEBI:57856"/>
        <dbReference type="ChEBI" id="CHEBI:59789"/>
        <dbReference type="ChEBI" id="CHEBI:65315"/>
        <dbReference type="ChEBI" id="CHEBI:74478"/>
    </reaction>
</comment>
<evidence type="ECO:0000256" key="9">
    <source>
        <dbReference type="ARBA" id="ARBA00041184"/>
    </source>
</evidence>
<accession>A0A3B3SDK0</accession>
<dbReference type="PANTHER" id="PTHR10920:SF18">
    <property type="entry name" value="RRNA METHYLTRANSFERASE 2, MITOCHONDRIAL"/>
    <property type="match status" value="1"/>
</dbReference>
<dbReference type="InterPro" id="IPR002877">
    <property type="entry name" value="RNA_MeTrfase_FtsJ_dom"/>
</dbReference>
<dbReference type="GO" id="GO:0008650">
    <property type="term" value="F:rRNA (uridine-2'-O-)-methyltransferase activity"/>
    <property type="evidence" value="ECO:0007669"/>
    <property type="project" value="TreeGrafter"/>
</dbReference>
<evidence type="ECO:0000256" key="2">
    <source>
        <dbReference type="ARBA" id="ARBA00009258"/>
    </source>
</evidence>
<dbReference type="STRING" id="1676925.ENSPKIP00000028837"/>
<proteinExistence type="inferred from homology"/>
<feature type="active site" description="Proton acceptor" evidence="15">
    <location>
        <position position="195"/>
    </location>
</feature>
<keyword evidence="8" id="KW-0496">Mitochondrion</keyword>
<evidence type="ECO:0000256" key="4">
    <source>
        <dbReference type="ARBA" id="ARBA00022603"/>
    </source>
</evidence>
<dbReference type="PANTHER" id="PTHR10920">
    <property type="entry name" value="RIBOSOMAL RNA METHYLTRANSFERASE"/>
    <property type="match status" value="1"/>
</dbReference>
<sequence length="241" mass="26958">MNSLLFLQRHLHLSARTFKKTPRNLKGKSSTEQRWIVRQLSDPFVKAAHVHNYRCRSAFKLLEIDDRYGLLKPGFSVIDCGAAPGAWSQVAAQRINSVGTDPGSLVGFLVGVDLLRIPPLDGAHFLSNCDLTDSATQTELRYLLPDGVADVILSDMAPNASGFREMDHEKLIAMCLCVVDFAEKVLRSEGALVCKYWDGSKAGQLQNRLANIFREVKVVKPKSSRKESSELFFVARYFKKQ</sequence>
<dbReference type="GO" id="GO:0005759">
    <property type="term" value="C:mitochondrial matrix"/>
    <property type="evidence" value="ECO:0007669"/>
    <property type="project" value="UniProtKB-ARBA"/>
</dbReference>
<keyword evidence="5" id="KW-0808">Transferase</keyword>
<comment type="subcellular location">
    <subcellularLocation>
        <location evidence="1">Mitochondrion</location>
    </subcellularLocation>
</comment>
<dbReference type="InterPro" id="IPR050082">
    <property type="entry name" value="RNA_methyltr_RlmE"/>
</dbReference>
<dbReference type="Pfam" id="PF01728">
    <property type="entry name" value="FtsJ"/>
    <property type="match status" value="1"/>
</dbReference>
<evidence type="ECO:0000256" key="6">
    <source>
        <dbReference type="ARBA" id="ARBA00022691"/>
    </source>
</evidence>
<evidence type="ECO:0000256" key="14">
    <source>
        <dbReference type="ARBA" id="ARBA00082868"/>
    </source>
</evidence>
<evidence type="ECO:0000256" key="13">
    <source>
        <dbReference type="ARBA" id="ARBA00080354"/>
    </source>
</evidence>
<keyword evidence="6 15" id="KW-0949">S-adenosyl-L-methionine</keyword>
<evidence type="ECO:0000259" key="16">
    <source>
        <dbReference type="Pfam" id="PF01728"/>
    </source>
</evidence>
<evidence type="ECO:0000256" key="12">
    <source>
        <dbReference type="ARBA" id="ARBA00076606"/>
    </source>
</evidence>
<dbReference type="GeneID" id="111853281"/>
<dbReference type="InterPro" id="IPR029063">
    <property type="entry name" value="SAM-dependent_MTases_sf"/>
</dbReference>
<dbReference type="Proteomes" id="UP000261540">
    <property type="component" value="Unplaced"/>
</dbReference>
<evidence type="ECO:0000256" key="15">
    <source>
        <dbReference type="PIRSR" id="PIRSR005461-1"/>
    </source>
</evidence>
<dbReference type="AlphaFoldDB" id="A0A3B3SDK0"/>
<dbReference type="GeneTree" id="ENSGT00730000111241"/>
<keyword evidence="18" id="KW-1185">Reference proteome</keyword>
<evidence type="ECO:0000256" key="5">
    <source>
        <dbReference type="ARBA" id="ARBA00022679"/>
    </source>
</evidence>
<dbReference type="InterPro" id="IPR015507">
    <property type="entry name" value="rRNA-MeTfrase_E"/>
</dbReference>
<feature type="domain" description="Ribosomal RNA methyltransferase FtsJ" evidence="16">
    <location>
        <begin position="53"/>
        <end position="237"/>
    </location>
</feature>
<evidence type="ECO:0000256" key="10">
    <source>
        <dbReference type="ARBA" id="ARBA00051808"/>
    </source>
</evidence>
<evidence type="ECO:0000256" key="11">
    <source>
        <dbReference type="ARBA" id="ARBA00058412"/>
    </source>
</evidence>
<dbReference type="OrthoDB" id="20105at2759"/>
<dbReference type="FunFam" id="3.40.50.150:FF:000129">
    <property type="entry name" value="Mitochondrial rRNA methyltransferase 2"/>
    <property type="match status" value="1"/>
</dbReference>
<dbReference type="SUPFAM" id="SSF53335">
    <property type="entry name" value="S-adenosyl-L-methionine-dependent methyltransferases"/>
    <property type="match status" value="1"/>
</dbReference>
<evidence type="ECO:0000256" key="7">
    <source>
        <dbReference type="ARBA" id="ARBA00022946"/>
    </source>
</evidence>
<evidence type="ECO:0000256" key="8">
    <source>
        <dbReference type="ARBA" id="ARBA00023128"/>
    </source>
</evidence>
<reference evidence="17" key="1">
    <citation type="submission" date="2025-08" db="UniProtKB">
        <authorList>
            <consortium name="Ensembl"/>
        </authorList>
    </citation>
    <scope>IDENTIFICATION</scope>
</reference>
<dbReference type="HAMAP" id="MF_01547">
    <property type="entry name" value="RNA_methyltr_E"/>
    <property type="match status" value="1"/>
</dbReference>
<evidence type="ECO:0000256" key="1">
    <source>
        <dbReference type="ARBA" id="ARBA00004173"/>
    </source>
</evidence>
<protein>
    <recommendedName>
        <fullName evidence="9">rRNA methyltransferase 2, mitochondrial</fullName>
    </recommendedName>
    <alternativeName>
        <fullName evidence="14">16S rRNA (uridine(1369)-2'-O)-methyltransferase</fullName>
    </alternativeName>
    <alternativeName>
        <fullName evidence="12">16S rRNA [Um1369] 2'-O-methyltransferase</fullName>
    </alternativeName>
    <alternativeName>
        <fullName evidence="13">Protein ftsJ homolog 2</fullName>
    </alternativeName>
</protein>
<organism evidence="17 18">
    <name type="scientific">Paramormyrops kingsleyae</name>
    <dbReference type="NCBI Taxonomy" id="1676925"/>
    <lineage>
        <taxon>Eukaryota</taxon>
        <taxon>Metazoa</taxon>
        <taxon>Chordata</taxon>
        <taxon>Craniata</taxon>
        <taxon>Vertebrata</taxon>
        <taxon>Euteleostomi</taxon>
        <taxon>Actinopterygii</taxon>
        <taxon>Neopterygii</taxon>
        <taxon>Teleostei</taxon>
        <taxon>Osteoglossocephala</taxon>
        <taxon>Osteoglossomorpha</taxon>
        <taxon>Osteoglossiformes</taxon>
        <taxon>Mormyridae</taxon>
        <taxon>Paramormyrops</taxon>
    </lineage>
</organism>
<dbReference type="PIRSF" id="PIRSF005461">
    <property type="entry name" value="23S_rRNA_mtase"/>
    <property type="match status" value="1"/>
</dbReference>
<keyword evidence="7" id="KW-0809">Transit peptide</keyword>
<evidence type="ECO:0000313" key="18">
    <source>
        <dbReference type="Proteomes" id="UP000261540"/>
    </source>
</evidence>
<dbReference type="Gene3D" id="3.40.50.150">
    <property type="entry name" value="Vaccinia Virus protein VP39"/>
    <property type="match status" value="1"/>
</dbReference>
<evidence type="ECO:0000313" key="17">
    <source>
        <dbReference type="Ensembl" id="ENSPKIP00000028837.1"/>
    </source>
</evidence>
<comment type="similarity">
    <text evidence="2">Belongs to the class I-like SAM-binding methyltransferase superfamily. RNA methyltransferase RlmE family.</text>
</comment>
<dbReference type="GO" id="GO:1902775">
    <property type="term" value="P:mitochondrial large ribosomal subunit assembly"/>
    <property type="evidence" value="ECO:0007669"/>
    <property type="project" value="UniProtKB-ARBA"/>
</dbReference>
<comment type="function">
    <text evidence="11">S-adenosyl-L-methionine-dependent 2'-O-ribose methyltransferase that catalyzes the formation of 2'-O-methyluridine at position 1369 (Um1369) in the 16S mitochondrial large subunit ribosomal RNA (mtLSU rRNA), a universally conserved modification in the peptidyl transferase domain of the mtLSU rRNA. This activity may require prior 2'-O-methylguanosine modification at position 1370 (Gm1370) by MRM3. Essential for late-stage assembly of mtLSU required for efficient translation of mitochondrial DNA encoded proteins; methyltransferase activity is not required for this function. Essential for mitochondrial respiratory function.</text>
</comment>
<dbReference type="Ensembl" id="ENSPKIT00000009625.1">
    <property type="protein sequence ID" value="ENSPKIP00000028837.1"/>
    <property type="gene ID" value="ENSPKIG00000010326.1"/>
</dbReference>
<keyword evidence="4" id="KW-0489">Methyltransferase</keyword>
<name>A0A3B3SDK0_9TELE</name>
<reference evidence="17" key="2">
    <citation type="submission" date="2025-09" db="UniProtKB">
        <authorList>
            <consortium name="Ensembl"/>
        </authorList>
    </citation>
    <scope>IDENTIFICATION</scope>
</reference>
<evidence type="ECO:0000256" key="3">
    <source>
        <dbReference type="ARBA" id="ARBA00022552"/>
    </source>
</evidence>
<keyword evidence="3" id="KW-0698">rRNA processing</keyword>